<evidence type="ECO:0000256" key="1">
    <source>
        <dbReference type="ARBA" id="ARBA00004141"/>
    </source>
</evidence>
<dbReference type="PANTHER" id="PTHR37422:SF13">
    <property type="entry name" value="LIPOPOLYSACCHARIDE BIOSYNTHESIS PROTEIN PA4999-RELATED"/>
    <property type="match status" value="1"/>
</dbReference>
<evidence type="ECO:0000256" key="2">
    <source>
        <dbReference type="ARBA" id="ARBA00022692"/>
    </source>
</evidence>
<dbReference type="Pfam" id="PF04932">
    <property type="entry name" value="Wzy_C"/>
    <property type="match status" value="1"/>
</dbReference>
<feature type="transmembrane region" description="Helical" evidence="5">
    <location>
        <begin position="32"/>
        <end position="54"/>
    </location>
</feature>
<dbReference type="GO" id="GO:0016020">
    <property type="term" value="C:membrane"/>
    <property type="evidence" value="ECO:0007669"/>
    <property type="project" value="UniProtKB-SubCell"/>
</dbReference>
<keyword evidence="3 5" id="KW-1133">Transmembrane helix</keyword>
<evidence type="ECO:0000313" key="8">
    <source>
        <dbReference type="Proteomes" id="UP000238157"/>
    </source>
</evidence>
<proteinExistence type="predicted"/>
<evidence type="ECO:0000256" key="5">
    <source>
        <dbReference type="SAM" id="Phobius"/>
    </source>
</evidence>
<accession>A0A2T0WT56</accession>
<keyword evidence="2 5" id="KW-0812">Transmembrane</keyword>
<evidence type="ECO:0000259" key="6">
    <source>
        <dbReference type="Pfam" id="PF04932"/>
    </source>
</evidence>
<comment type="subcellular location">
    <subcellularLocation>
        <location evidence="1">Membrane</location>
        <topology evidence="1">Multi-pass membrane protein</topology>
    </subcellularLocation>
</comment>
<feature type="transmembrane region" description="Helical" evidence="5">
    <location>
        <begin position="262"/>
        <end position="283"/>
    </location>
</feature>
<dbReference type="PANTHER" id="PTHR37422">
    <property type="entry name" value="TEICHURONIC ACID BIOSYNTHESIS PROTEIN TUAE"/>
    <property type="match status" value="1"/>
</dbReference>
<reference evidence="7 8" key="1">
    <citation type="submission" date="2018-03" db="EMBL/GenBank/DDBJ databases">
        <title>Genomic Encyclopedia of Archaeal and Bacterial Type Strains, Phase II (KMG-II): from individual species to whole genera.</title>
        <authorList>
            <person name="Goeker M."/>
        </authorList>
    </citation>
    <scope>NUCLEOTIDE SEQUENCE [LARGE SCALE GENOMIC DNA]</scope>
    <source>
        <strain evidence="7 8">DSM 27929</strain>
    </source>
</reference>
<organism evidence="7 8">
    <name type="scientific">Mongoliibacter ruber</name>
    <dbReference type="NCBI Taxonomy" id="1750599"/>
    <lineage>
        <taxon>Bacteria</taxon>
        <taxon>Pseudomonadati</taxon>
        <taxon>Bacteroidota</taxon>
        <taxon>Cytophagia</taxon>
        <taxon>Cytophagales</taxon>
        <taxon>Cyclobacteriaceae</taxon>
        <taxon>Mongoliibacter</taxon>
    </lineage>
</organism>
<dbReference type="OrthoDB" id="817530at2"/>
<dbReference type="Proteomes" id="UP000238157">
    <property type="component" value="Unassembled WGS sequence"/>
</dbReference>
<dbReference type="RefSeq" id="WP_106132556.1">
    <property type="nucleotide sequence ID" value="NZ_PVTR01000002.1"/>
</dbReference>
<name>A0A2T0WT56_9BACT</name>
<feature type="transmembrane region" description="Helical" evidence="5">
    <location>
        <begin position="152"/>
        <end position="170"/>
    </location>
</feature>
<feature type="transmembrane region" description="Helical" evidence="5">
    <location>
        <begin position="223"/>
        <end position="242"/>
    </location>
</feature>
<keyword evidence="8" id="KW-1185">Reference proteome</keyword>
<protein>
    <recommendedName>
        <fullName evidence="6">O-antigen ligase-related domain-containing protein</fullName>
    </recommendedName>
</protein>
<feature type="transmembrane region" description="Helical" evidence="5">
    <location>
        <begin position="290"/>
        <end position="309"/>
    </location>
</feature>
<gene>
    <name evidence="7" type="ORF">CLW00_102357</name>
</gene>
<sequence length="465" mass="52718">MSLIFFLLISLLTTVLLFWVLNQMLMHSKWEYGVYFLLFFLPFYITTLSVVYLATNSPLIVNIFQFLKEIVVLASLAGFLFFQKNIFEYPFRLHTVDYFYLAFLGLALAYMILPLGAASPVNKALYFKNMLIPGLVYFMGRNTRFSDKEVRLIFRGIFIIAVGAFLVNIFEKTIDTHLQSLTGYALFNMAINDIEPTGHFDLTWTFETQAVTKRLASFFSDPLELASSVLMGFAAGLIWFLTSKRENWLIPTVVMMCSLGSLFFAASRAAFLAFFVMIFFVAVIFRLYKLILSGAGLVLLFVIYVLFFASEDFYFFVVDTITFENTSSVGHLVEWLLALDSMIANPMGIGLAMSGNVGSVEDELRVGGENQFLIYGVQLGWLGMFLYILLLGYAIVTALKVFNQTDNTMTARLAFVAAAVRVGLLLPLFTANAEVYTYVSWITWWMLGYSVNAYQSIRYQKPVLA</sequence>
<feature type="domain" description="O-antigen ligase-related" evidence="6">
    <location>
        <begin position="254"/>
        <end position="388"/>
    </location>
</feature>
<dbReference type="EMBL" id="PVTR01000002">
    <property type="protein sequence ID" value="PRY89881.1"/>
    <property type="molecule type" value="Genomic_DNA"/>
</dbReference>
<feature type="transmembrane region" description="Helical" evidence="5">
    <location>
        <begin position="66"/>
        <end position="86"/>
    </location>
</feature>
<evidence type="ECO:0000313" key="7">
    <source>
        <dbReference type="EMBL" id="PRY89881.1"/>
    </source>
</evidence>
<feature type="transmembrane region" description="Helical" evidence="5">
    <location>
        <begin position="98"/>
        <end position="117"/>
    </location>
</feature>
<dbReference type="InterPro" id="IPR007016">
    <property type="entry name" value="O-antigen_ligase-rel_domated"/>
</dbReference>
<keyword evidence="4 5" id="KW-0472">Membrane</keyword>
<dbReference type="AlphaFoldDB" id="A0A2T0WT56"/>
<dbReference type="InterPro" id="IPR051533">
    <property type="entry name" value="WaaL-like"/>
</dbReference>
<comment type="caution">
    <text evidence="7">The sequence shown here is derived from an EMBL/GenBank/DDBJ whole genome shotgun (WGS) entry which is preliminary data.</text>
</comment>
<evidence type="ECO:0000256" key="4">
    <source>
        <dbReference type="ARBA" id="ARBA00023136"/>
    </source>
</evidence>
<feature type="transmembrane region" description="Helical" evidence="5">
    <location>
        <begin position="372"/>
        <end position="399"/>
    </location>
</feature>
<evidence type="ECO:0000256" key="3">
    <source>
        <dbReference type="ARBA" id="ARBA00022989"/>
    </source>
</evidence>